<keyword evidence="3" id="KW-1185">Reference proteome</keyword>
<keyword evidence="1" id="KW-0472">Membrane</keyword>
<proteinExistence type="predicted"/>
<dbReference type="AlphaFoldDB" id="A0A251NGP5"/>
<evidence type="ECO:0000256" key="1">
    <source>
        <dbReference type="SAM" id="Phobius"/>
    </source>
</evidence>
<reference evidence="2 3" key="1">
    <citation type="journal article" date="2013" name="Nat. Genet.">
        <title>The high-quality draft genome of peach (Prunus persica) identifies unique patterns of genetic diversity, domestication and genome evolution.</title>
        <authorList>
            <consortium name="International Peach Genome Initiative"/>
            <person name="Verde I."/>
            <person name="Abbott A.G."/>
            <person name="Scalabrin S."/>
            <person name="Jung S."/>
            <person name="Shu S."/>
            <person name="Marroni F."/>
            <person name="Zhebentyayeva T."/>
            <person name="Dettori M.T."/>
            <person name="Grimwood J."/>
            <person name="Cattonaro F."/>
            <person name="Zuccolo A."/>
            <person name="Rossini L."/>
            <person name="Jenkins J."/>
            <person name="Vendramin E."/>
            <person name="Meisel L.A."/>
            <person name="Decroocq V."/>
            <person name="Sosinski B."/>
            <person name="Prochnik S."/>
            <person name="Mitros T."/>
            <person name="Policriti A."/>
            <person name="Cipriani G."/>
            <person name="Dondini L."/>
            <person name="Ficklin S."/>
            <person name="Goodstein D.M."/>
            <person name="Xuan P."/>
            <person name="Del Fabbro C."/>
            <person name="Aramini V."/>
            <person name="Copetti D."/>
            <person name="Gonzalez S."/>
            <person name="Horner D.S."/>
            <person name="Falchi R."/>
            <person name="Lucas S."/>
            <person name="Mica E."/>
            <person name="Maldonado J."/>
            <person name="Lazzari B."/>
            <person name="Bielenberg D."/>
            <person name="Pirona R."/>
            <person name="Miculan M."/>
            <person name="Barakat A."/>
            <person name="Testolin R."/>
            <person name="Stella A."/>
            <person name="Tartarini S."/>
            <person name="Tonutti P."/>
            <person name="Arus P."/>
            <person name="Orellana A."/>
            <person name="Wells C."/>
            <person name="Main D."/>
            <person name="Vizzotto G."/>
            <person name="Silva H."/>
            <person name="Salamini F."/>
            <person name="Schmutz J."/>
            <person name="Morgante M."/>
            <person name="Rokhsar D.S."/>
        </authorList>
    </citation>
    <scope>NUCLEOTIDE SEQUENCE [LARGE SCALE GENOMIC DNA]</scope>
    <source>
        <strain evidence="3">cv. Nemared</strain>
    </source>
</reference>
<name>A0A251NGP5_PRUPE</name>
<evidence type="ECO:0000313" key="3">
    <source>
        <dbReference type="Proteomes" id="UP000006882"/>
    </source>
</evidence>
<dbReference type="Gramene" id="ONH98486">
    <property type="protein sequence ID" value="ONH98486"/>
    <property type="gene ID" value="PRUPE_7G251200"/>
</dbReference>
<keyword evidence="1" id="KW-1133">Transmembrane helix</keyword>
<dbReference type="Proteomes" id="UP000006882">
    <property type="component" value="Chromosome G7"/>
</dbReference>
<accession>A0A251NGP5</accession>
<dbReference type="EMBL" id="CM007657">
    <property type="protein sequence ID" value="ONH98486.1"/>
    <property type="molecule type" value="Genomic_DNA"/>
</dbReference>
<keyword evidence="1" id="KW-0812">Transmembrane</keyword>
<sequence>MVPAKENLSKRRLLSLLLPKTMPSVKPDPSLPLLLCVSPLFYGAAYLPVVLILARSPTFGPLLYVFLMRFGGRSS</sequence>
<feature type="transmembrane region" description="Helical" evidence="1">
    <location>
        <begin position="39"/>
        <end position="67"/>
    </location>
</feature>
<gene>
    <name evidence="2" type="ORF">PRUPE_7G251200</name>
</gene>
<organism evidence="2 3">
    <name type="scientific">Prunus persica</name>
    <name type="common">Peach</name>
    <name type="synonym">Amygdalus persica</name>
    <dbReference type="NCBI Taxonomy" id="3760"/>
    <lineage>
        <taxon>Eukaryota</taxon>
        <taxon>Viridiplantae</taxon>
        <taxon>Streptophyta</taxon>
        <taxon>Embryophyta</taxon>
        <taxon>Tracheophyta</taxon>
        <taxon>Spermatophyta</taxon>
        <taxon>Magnoliopsida</taxon>
        <taxon>eudicotyledons</taxon>
        <taxon>Gunneridae</taxon>
        <taxon>Pentapetalae</taxon>
        <taxon>rosids</taxon>
        <taxon>fabids</taxon>
        <taxon>Rosales</taxon>
        <taxon>Rosaceae</taxon>
        <taxon>Amygdaloideae</taxon>
        <taxon>Amygdaleae</taxon>
        <taxon>Prunus</taxon>
    </lineage>
</organism>
<evidence type="ECO:0008006" key="4">
    <source>
        <dbReference type="Google" id="ProtNLM"/>
    </source>
</evidence>
<protein>
    <recommendedName>
        <fullName evidence="4">Transmembrane protein</fullName>
    </recommendedName>
</protein>
<evidence type="ECO:0000313" key="2">
    <source>
        <dbReference type="EMBL" id="ONH98486.1"/>
    </source>
</evidence>